<accession>A0A829PDW1</accession>
<name>A0A829PDW1_9MYCO</name>
<sequence>MSRLRLFSRTWDRPTKDQHAEHWASLAKTPETRARIRRLSRIENITIWPMVVGGLLLLLMLPVTLGSMIWFWITRTVYPEILFWGFPIATGVVVLGAIPYGIASALLGRAQYADADSAIGVVEGVTSWEERDGEGDLVTVYRVRVTAWPSDELTLHRHLDGGRSDHGGPDETWIGRRIRILHNTVDPDDLYDVRFDGWPDRETKGW</sequence>
<dbReference type="EMBL" id="JAOX01000001">
    <property type="protein sequence ID" value="ETZ87898.1"/>
    <property type="molecule type" value="Genomic_DNA"/>
</dbReference>
<comment type="caution">
    <text evidence="2">The sequence shown here is derived from an EMBL/GenBank/DDBJ whole genome shotgun (WGS) entry which is preliminary data.</text>
</comment>
<gene>
    <name evidence="2" type="ORF">L829_1453</name>
</gene>
<dbReference type="AlphaFoldDB" id="A0A829PDW1"/>
<keyword evidence="1" id="KW-0472">Membrane</keyword>
<evidence type="ECO:0008006" key="4">
    <source>
        <dbReference type="Google" id="ProtNLM"/>
    </source>
</evidence>
<reference evidence="2 3" key="1">
    <citation type="submission" date="2014-01" db="EMBL/GenBank/DDBJ databases">
        <authorList>
            <person name="Zelazny A."/>
            <person name="Olivier K."/>
            <person name="Sampaio E.P."/>
            <person name="Holland S.M."/>
            <person name="Tallon L.J."/>
            <person name="Sadzewicz L.K."/>
            <person name="Sengamalay N."/>
            <person name="Fraser C.M."/>
            <person name="Hine E."/>
            <person name="Shefchek K.A."/>
            <person name="Das S.P."/>
            <person name="Shallom S.J."/>
            <person name="Agrawal S."/>
            <person name="Tettelin H."/>
        </authorList>
    </citation>
    <scope>NUCLEOTIDE SEQUENCE [LARGE SCALE GENOMIC DNA]</scope>
    <source>
        <strain evidence="2 3">MAB_030201_1075</strain>
    </source>
</reference>
<feature type="transmembrane region" description="Helical" evidence="1">
    <location>
        <begin position="84"/>
        <end position="107"/>
    </location>
</feature>
<proteinExistence type="predicted"/>
<evidence type="ECO:0000313" key="3">
    <source>
        <dbReference type="Proteomes" id="UP000019854"/>
    </source>
</evidence>
<feature type="transmembrane region" description="Helical" evidence="1">
    <location>
        <begin position="45"/>
        <end position="72"/>
    </location>
</feature>
<keyword evidence="1" id="KW-1133">Transmembrane helix</keyword>
<dbReference type="Proteomes" id="UP000019854">
    <property type="component" value="Unassembled WGS sequence"/>
</dbReference>
<evidence type="ECO:0000313" key="2">
    <source>
        <dbReference type="EMBL" id="ETZ87898.1"/>
    </source>
</evidence>
<evidence type="ECO:0000256" key="1">
    <source>
        <dbReference type="SAM" id="Phobius"/>
    </source>
</evidence>
<protein>
    <recommendedName>
        <fullName evidence="4">Transmembrane protein</fullName>
    </recommendedName>
</protein>
<organism evidence="2 3">
    <name type="scientific">Mycobacteroides abscessus MAB_030201_1075</name>
    <dbReference type="NCBI Taxonomy" id="1335410"/>
    <lineage>
        <taxon>Bacteria</taxon>
        <taxon>Bacillati</taxon>
        <taxon>Actinomycetota</taxon>
        <taxon>Actinomycetes</taxon>
        <taxon>Mycobacteriales</taxon>
        <taxon>Mycobacteriaceae</taxon>
        <taxon>Mycobacteroides</taxon>
        <taxon>Mycobacteroides abscessus</taxon>
    </lineage>
</organism>
<keyword evidence="1" id="KW-0812">Transmembrane</keyword>